<dbReference type="AlphaFoldDB" id="K2PWK3"/>
<keyword evidence="1" id="KW-1133">Transmembrane helix</keyword>
<evidence type="ECO:0000313" key="2">
    <source>
        <dbReference type="EMBL" id="EKF51831.1"/>
    </source>
</evidence>
<keyword evidence="1" id="KW-0812">Transmembrane</keyword>
<protein>
    <submittedName>
        <fullName evidence="2">Uncharacterized protein</fullName>
    </submittedName>
</protein>
<dbReference type="Proteomes" id="UP000006787">
    <property type="component" value="Unassembled WGS sequence"/>
</dbReference>
<gene>
    <name evidence="2" type="ORF">C426_0693</name>
</gene>
<sequence length="72" mass="8210">MEKIPYYLLVLGGSLTAISFCAWYVWGMIHFIQRKIQECKDIKLLQAISLGLHLLSILIIVGLGYFGITTFF</sequence>
<reference evidence="2 3" key="1">
    <citation type="journal article" date="2012" name="J. Bacteriol.">
        <title>Genome Sequence of the Bacteriocin-Producing Strain Lactococcus garvieae DCC43.</title>
        <authorList>
            <person name="Gabrielsen C."/>
            <person name="Brede D.A."/>
            <person name="Hernandez P.E."/>
            <person name="Nes I.F."/>
            <person name="Diep D.B."/>
        </authorList>
    </citation>
    <scope>NUCLEOTIDE SEQUENCE [LARGE SCALE GENOMIC DNA]</scope>
    <source>
        <strain evidence="2 3">DCC43</strain>
    </source>
</reference>
<dbReference type="EMBL" id="AMQS01000008">
    <property type="protein sequence ID" value="EKF51831.1"/>
    <property type="molecule type" value="Genomic_DNA"/>
</dbReference>
<name>K2PWK3_9LACT</name>
<dbReference type="PATRIC" id="fig|1231377.3.peg.695"/>
<feature type="transmembrane region" description="Helical" evidence="1">
    <location>
        <begin position="47"/>
        <end position="68"/>
    </location>
</feature>
<organism evidence="2 3">
    <name type="scientific">Lactococcus garvieae DCC43</name>
    <dbReference type="NCBI Taxonomy" id="1231377"/>
    <lineage>
        <taxon>Bacteria</taxon>
        <taxon>Bacillati</taxon>
        <taxon>Bacillota</taxon>
        <taxon>Bacilli</taxon>
        <taxon>Lactobacillales</taxon>
        <taxon>Streptococcaceae</taxon>
        <taxon>Lactococcus</taxon>
    </lineage>
</organism>
<proteinExistence type="predicted"/>
<feature type="transmembrane region" description="Helical" evidence="1">
    <location>
        <begin position="6"/>
        <end position="26"/>
    </location>
</feature>
<evidence type="ECO:0000256" key="1">
    <source>
        <dbReference type="SAM" id="Phobius"/>
    </source>
</evidence>
<dbReference type="RefSeq" id="WP_003135022.1">
    <property type="nucleotide sequence ID" value="NZ_AMQS01000008.1"/>
</dbReference>
<evidence type="ECO:0000313" key="3">
    <source>
        <dbReference type="Proteomes" id="UP000006787"/>
    </source>
</evidence>
<comment type="caution">
    <text evidence="2">The sequence shown here is derived from an EMBL/GenBank/DDBJ whole genome shotgun (WGS) entry which is preliminary data.</text>
</comment>
<accession>K2PWK3</accession>
<keyword evidence="1" id="KW-0472">Membrane</keyword>